<dbReference type="InterPro" id="IPR013762">
    <property type="entry name" value="Integrase-like_cat_sf"/>
</dbReference>
<reference evidence="8 9" key="1">
    <citation type="journal article" date="2019" name="Nat. Med.">
        <title>A library of human gut bacterial isolates paired with longitudinal multiomics data enables mechanistic microbiome research.</title>
        <authorList>
            <person name="Poyet M."/>
            <person name="Groussin M."/>
            <person name="Gibbons S.M."/>
            <person name="Avila-Pacheco J."/>
            <person name="Jiang X."/>
            <person name="Kearney S.M."/>
            <person name="Perrotta A.R."/>
            <person name="Berdy B."/>
            <person name="Zhao S."/>
            <person name="Lieberman T.D."/>
            <person name="Swanson P.K."/>
            <person name="Smith M."/>
            <person name="Roesemann S."/>
            <person name="Alexander J.E."/>
            <person name="Rich S.A."/>
            <person name="Livny J."/>
            <person name="Vlamakis H."/>
            <person name="Clish C."/>
            <person name="Bullock K."/>
            <person name="Deik A."/>
            <person name="Scott J."/>
            <person name="Pierce K.A."/>
            <person name="Xavier R.J."/>
            <person name="Alm E.J."/>
        </authorList>
    </citation>
    <scope>NUCLEOTIDE SEQUENCE [LARGE SCALE GENOMIC DNA]</scope>
    <source>
        <strain evidence="8 9">BIOML-A122</strain>
    </source>
</reference>
<dbReference type="Proteomes" id="UP000469427">
    <property type="component" value="Unassembled WGS sequence"/>
</dbReference>
<dbReference type="GO" id="GO:0015074">
    <property type="term" value="P:DNA integration"/>
    <property type="evidence" value="ECO:0007669"/>
    <property type="project" value="UniProtKB-KW"/>
</dbReference>
<dbReference type="InterPro" id="IPR004107">
    <property type="entry name" value="Integrase_SAM-like_N"/>
</dbReference>
<dbReference type="NCBIfam" id="NF040815">
    <property type="entry name" value="recomb_XerA_Arch"/>
    <property type="match status" value="1"/>
</dbReference>
<sequence length="280" mass="32319">MEIDNLITLFEQKLMIQRYSTSSIKNYSSSVNSFLQVAAKKFEHPNQLSEQEIEKYILWKIEKHKISSSYQRMIVASIDKFYNLVMNQNLQINHLYPSRKKDSLPKYITKAEVKRMLASITNIKHKCIIKLLYGCGLRLSELLNLKLSDIDSELMLVHVKDTKGNKDRVVMLSTTLLDDLRKYYKDHYPKYYLFEGQSGGKYSSKSVQNIVKIAATKGGISKPVTPHILRHSFATHLLENGTDIRYIQKLLGHNSVKTTEIYTHVTDVAKSKIKSPLDFI</sequence>
<protein>
    <submittedName>
        <fullName evidence="8">Tyrosine-type recombinase/integrase</fullName>
    </submittedName>
</protein>
<dbReference type="PROSITE" id="PS51898">
    <property type="entry name" value="TYR_RECOMBINASE"/>
    <property type="match status" value="1"/>
</dbReference>
<dbReference type="GO" id="GO:0003677">
    <property type="term" value="F:DNA binding"/>
    <property type="evidence" value="ECO:0007669"/>
    <property type="project" value="UniProtKB-UniRule"/>
</dbReference>
<dbReference type="InterPro" id="IPR010998">
    <property type="entry name" value="Integrase_recombinase_N"/>
</dbReference>
<dbReference type="PROSITE" id="PS51900">
    <property type="entry name" value="CB"/>
    <property type="match status" value="1"/>
</dbReference>
<accession>A0A6I0ZPS8</accession>
<feature type="domain" description="Core-binding (CB)" evidence="7">
    <location>
        <begin position="1"/>
        <end position="86"/>
    </location>
</feature>
<dbReference type="Pfam" id="PF13495">
    <property type="entry name" value="Phage_int_SAM_4"/>
    <property type="match status" value="1"/>
</dbReference>
<comment type="caution">
    <text evidence="8">The sequence shown here is derived from an EMBL/GenBank/DDBJ whole genome shotgun (WGS) entry which is preliminary data.</text>
</comment>
<keyword evidence="4" id="KW-0233">DNA recombination</keyword>
<dbReference type="GO" id="GO:0006310">
    <property type="term" value="P:DNA recombination"/>
    <property type="evidence" value="ECO:0007669"/>
    <property type="project" value="UniProtKB-KW"/>
</dbReference>
<comment type="similarity">
    <text evidence="1">Belongs to the 'phage' integrase family.</text>
</comment>
<keyword evidence="3 5" id="KW-0238">DNA-binding</keyword>
<evidence type="ECO:0000256" key="5">
    <source>
        <dbReference type="PROSITE-ProRule" id="PRU01248"/>
    </source>
</evidence>
<evidence type="ECO:0000256" key="3">
    <source>
        <dbReference type="ARBA" id="ARBA00023125"/>
    </source>
</evidence>
<dbReference type="AlphaFoldDB" id="A0A6I0ZPS8"/>
<evidence type="ECO:0000256" key="4">
    <source>
        <dbReference type="ARBA" id="ARBA00023172"/>
    </source>
</evidence>
<name>A0A6I0ZPS8_PHOVU</name>
<dbReference type="InterPro" id="IPR002104">
    <property type="entry name" value="Integrase_catalytic"/>
</dbReference>
<evidence type="ECO:0000259" key="6">
    <source>
        <dbReference type="PROSITE" id="PS51898"/>
    </source>
</evidence>
<evidence type="ECO:0000313" key="8">
    <source>
        <dbReference type="EMBL" id="KAB6521516.1"/>
    </source>
</evidence>
<evidence type="ECO:0000256" key="2">
    <source>
        <dbReference type="ARBA" id="ARBA00022908"/>
    </source>
</evidence>
<dbReference type="Pfam" id="PF00589">
    <property type="entry name" value="Phage_integrase"/>
    <property type="match status" value="1"/>
</dbReference>
<dbReference type="PANTHER" id="PTHR30349">
    <property type="entry name" value="PHAGE INTEGRASE-RELATED"/>
    <property type="match status" value="1"/>
</dbReference>
<dbReference type="EMBL" id="WDBI01000090">
    <property type="protein sequence ID" value="KAB6521516.1"/>
    <property type="molecule type" value="Genomic_DNA"/>
</dbReference>
<gene>
    <name evidence="8" type="ORF">GAY98_23770</name>
</gene>
<dbReference type="PANTHER" id="PTHR30349:SF41">
    <property type="entry name" value="INTEGRASE_RECOMBINASE PROTEIN MJ0367-RELATED"/>
    <property type="match status" value="1"/>
</dbReference>
<dbReference type="Gene3D" id="1.10.150.130">
    <property type="match status" value="1"/>
</dbReference>
<dbReference type="InterPro" id="IPR044068">
    <property type="entry name" value="CB"/>
</dbReference>
<dbReference type="SUPFAM" id="SSF56349">
    <property type="entry name" value="DNA breaking-rejoining enzymes"/>
    <property type="match status" value="1"/>
</dbReference>
<evidence type="ECO:0000256" key="1">
    <source>
        <dbReference type="ARBA" id="ARBA00008857"/>
    </source>
</evidence>
<proteinExistence type="inferred from homology"/>
<feature type="domain" description="Tyr recombinase" evidence="6">
    <location>
        <begin position="103"/>
        <end position="275"/>
    </location>
</feature>
<organism evidence="8 9">
    <name type="scientific">Phocaeicola vulgatus</name>
    <name type="common">Bacteroides vulgatus</name>
    <dbReference type="NCBI Taxonomy" id="821"/>
    <lineage>
        <taxon>Bacteria</taxon>
        <taxon>Pseudomonadati</taxon>
        <taxon>Bacteroidota</taxon>
        <taxon>Bacteroidia</taxon>
        <taxon>Bacteroidales</taxon>
        <taxon>Bacteroidaceae</taxon>
        <taxon>Phocaeicola</taxon>
    </lineage>
</organism>
<dbReference type="InterPro" id="IPR011010">
    <property type="entry name" value="DNA_brk_join_enz"/>
</dbReference>
<keyword evidence="2" id="KW-0229">DNA integration</keyword>
<evidence type="ECO:0000313" key="9">
    <source>
        <dbReference type="Proteomes" id="UP000469427"/>
    </source>
</evidence>
<evidence type="ECO:0000259" key="7">
    <source>
        <dbReference type="PROSITE" id="PS51900"/>
    </source>
</evidence>
<dbReference type="InterPro" id="IPR050090">
    <property type="entry name" value="Tyrosine_recombinase_XerCD"/>
</dbReference>
<dbReference type="Gene3D" id="1.10.443.10">
    <property type="entry name" value="Intergrase catalytic core"/>
    <property type="match status" value="1"/>
</dbReference>